<dbReference type="PROSITE" id="PS50005">
    <property type="entry name" value="TPR"/>
    <property type="match status" value="2"/>
</dbReference>
<dbReference type="InterPro" id="IPR051677">
    <property type="entry name" value="AfsR-DnrI-RedD_regulator"/>
</dbReference>
<evidence type="ECO:0000313" key="11">
    <source>
        <dbReference type="Proteomes" id="UP001180503"/>
    </source>
</evidence>
<feature type="repeat" description="TPR" evidence="6">
    <location>
        <begin position="910"/>
        <end position="943"/>
    </location>
</feature>
<protein>
    <submittedName>
        <fullName evidence="10">Tetratricopeptide repeat protein</fullName>
    </submittedName>
</protein>
<dbReference type="PRINTS" id="PR00364">
    <property type="entry name" value="DISEASERSIST"/>
</dbReference>
<comment type="caution">
    <text evidence="10">The sequence shown here is derived from an EMBL/GenBank/DDBJ whole genome shotgun (WGS) entry which is preliminary data.</text>
</comment>
<dbReference type="SUPFAM" id="SSF52540">
    <property type="entry name" value="P-loop containing nucleoside triphosphate hydrolases"/>
    <property type="match status" value="1"/>
</dbReference>
<evidence type="ECO:0000259" key="9">
    <source>
        <dbReference type="PROSITE" id="PS51755"/>
    </source>
</evidence>
<dbReference type="Pfam" id="PF00486">
    <property type="entry name" value="Trans_reg_C"/>
    <property type="match status" value="1"/>
</dbReference>
<keyword evidence="3" id="KW-0805">Transcription regulation</keyword>
<dbReference type="Proteomes" id="UP001180503">
    <property type="component" value="Unassembled WGS sequence"/>
</dbReference>
<evidence type="ECO:0000256" key="6">
    <source>
        <dbReference type="PROSITE-ProRule" id="PRU00339"/>
    </source>
</evidence>
<keyword evidence="6" id="KW-0802">TPR repeat</keyword>
<dbReference type="InterPro" id="IPR016032">
    <property type="entry name" value="Sig_transdc_resp-reg_C-effctor"/>
</dbReference>
<dbReference type="PROSITE" id="PS51755">
    <property type="entry name" value="OMPR_PHOB"/>
    <property type="match status" value="1"/>
</dbReference>
<sequence>MSVWRDGARLALGSPQRRAVLALLTASRGRQLPFAGLAEALWGERPPASAPNVVQTHIKHLRRLLEPGRPPRAPSIVLPRVGDGYALRVPDDVVDLSRFRALVDAADAARRDGDEGRANALLAEALDVWRQPPLVDLPFLASHPVVVALTGERGGVVAQYGDAMIAAGRSAEALHILQEAAAAHPLDEDAQARLIRAYESVGRRDQAVAVYRRSRRRLADELGVDPGAALSQALSAVLYSRPEPPASGRRRAAGPDPGHQAAYPARPPARSPAQLPADVPDFAGREAELGVLDRLLDTAEENTTAMAVTVVSGTAGVGKTALAVHWAHRARGRFPDGQLHVNLRGYDPDLPMTPGDALTRFLTDLGIPGDAIPLDVDERTSRYRTEMAERRMLVVLDNALSEEQVRPLLPGSPSCAVLVTSRDSLAGLVALHGARRVGLSALARTEALDLLRTLIGDRVTTEPGPAALLAEQCVGLPLALRIAAELAVARPALPLADLAAELADEQQRLDHLDAGGDPRAALQSVFSWSYRRLPAEAARAFRLISLHPGPEIDAHAAAALIGEPPREPDGRPDHAPDGRRAARPDGPAHSARALTVLARAHLLQPVGPGRYSTHDLLRAYGYRLTRTHDSDNDRQAALSRLFDHYLGTAAAAMDALYPAEGHHRPAVEPVMGASPIAGDPVAARAWLDAERPALAAVCAIAADRGGGRHAVQLAAVLFRYLDAGHHTQALEIHHHALRAAERAGDAKGQAHALTNLGCVHWRMADAAAAREHLSRALELHVSTDDRAGQARALSNLGNVHWRQGHFHEAVRCHQQALTLYRETADRVGQARTLTNLGTVRLRLGLRGQAADDQRQALVLHELTGDRIGRARTLCHLGNACLELGRCDEAARCQQQALALFRELGHPGGEAYALSGLGDVRLRQGAFEAAIEHHRRALDLFRENGEHYGEASALNGLAEALYAGGRHDEALAHYSTAVTVAAGTGEHDQLTRARGGVDRTRHTLEPGAGAAAPTTSPGQRPRPVSEPAG</sequence>
<dbReference type="PANTHER" id="PTHR35807">
    <property type="entry name" value="TRANSCRIPTIONAL REGULATOR REDD-RELATED"/>
    <property type="match status" value="1"/>
</dbReference>
<evidence type="ECO:0000256" key="7">
    <source>
        <dbReference type="PROSITE-ProRule" id="PRU01091"/>
    </source>
</evidence>
<keyword evidence="4 7" id="KW-0238">DNA-binding</keyword>
<dbReference type="SMART" id="SM00862">
    <property type="entry name" value="Trans_reg_C"/>
    <property type="match status" value="1"/>
</dbReference>
<evidence type="ECO:0000256" key="3">
    <source>
        <dbReference type="ARBA" id="ARBA00023015"/>
    </source>
</evidence>
<dbReference type="SMART" id="SM01043">
    <property type="entry name" value="BTAD"/>
    <property type="match status" value="1"/>
</dbReference>
<keyword evidence="2" id="KW-0902">Two-component regulatory system</keyword>
<dbReference type="SUPFAM" id="SSF46894">
    <property type="entry name" value="C-terminal effector domain of the bipartite response regulators"/>
    <property type="match status" value="1"/>
</dbReference>
<name>A0ABU2QKM6_9ACTN</name>
<feature type="compositionally biased region" description="Low complexity" evidence="8">
    <location>
        <begin position="1005"/>
        <end position="1014"/>
    </location>
</feature>
<dbReference type="InterPro" id="IPR001867">
    <property type="entry name" value="OmpR/PhoB-type_DNA-bd"/>
</dbReference>
<evidence type="ECO:0000256" key="4">
    <source>
        <dbReference type="ARBA" id="ARBA00023125"/>
    </source>
</evidence>
<evidence type="ECO:0000256" key="8">
    <source>
        <dbReference type="SAM" id="MobiDB-lite"/>
    </source>
</evidence>
<evidence type="ECO:0000256" key="2">
    <source>
        <dbReference type="ARBA" id="ARBA00023012"/>
    </source>
</evidence>
<dbReference type="Gene3D" id="3.40.50.300">
    <property type="entry name" value="P-loop containing nucleotide triphosphate hydrolases"/>
    <property type="match status" value="1"/>
</dbReference>
<feature type="region of interest" description="Disordered" evidence="8">
    <location>
        <begin position="562"/>
        <end position="588"/>
    </location>
</feature>
<dbReference type="EMBL" id="JAVRFB010000021">
    <property type="protein sequence ID" value="MDT0405011.1"/>
    <property type="molecule type" value="Genomic_DNA"/>
</dbReference>
<dbReference type="InterPro" id="IPR036388">
    <property type="entry name" value="WH-like_DNA-bd_sf"/>
</dbReference>
<dbReference type="Gene3D" id="1.25.40.10">
    <property type="entry name" value="Tetratricopeptide repeat domain"/>
    <property type="match status" value="2"/>
</dbReference>
<dbReference type="RefSeq" id="WP_311710827.1">
    <property type="nucleotide sequence ID" value="NZ_JAVRFB010000021.1"/>
</dbReference>
<feature type="DNA-binding region" description="OmpR/PhoB-type" evidence="7">
    <location>
        <begin position="1"/>
        <end position="89"/>
    </location>
</feature>
<dbReference type="Gene3D" id="1.10.10.10">
    <property type="entry name" value="Winged helix-like DNA-binding domain superfamily/Winged helix DNA-binding domain"/>
    <property type="match status" value="1"/>
</dbReference>
<dbReference type="SUPFAM" id="SSF48452">
    <property type="entry name" value="TPR-like"/>
    <property type="match status" value="3"/>
</dbReference>
<feature type="region of interest" description="Disordered" evidence="8">
    <location>
        <begin position="991"/>
        <end position="1028"/>
    </location>
</feature>
<evidence type="ECO:0000256" key="1">
    <source>
        <dbReference type="ARBA" id="ARBA00005820"/>
    </source>
</evidence>
<dbReference type="PANTHER" id="PTHR35807:SF1">
    <property type="entry name" value="TRANSCRIPTIONAL REGULATOR REDD"/>
    <property type="match status" value="1"/>
</dbReference>
<dbReference type="InterPro" id="IPR011990">
    <property type="entry name" value="TPR-like_helical_dom_sf"/>
</dbReference>
<dbReference type="Pfam" id="PF13424">
    <property type="entry name" value="TPR_12"/>
    <property type="match status" value="3"/>
</dbReference>
<keyword evidence="5" id="KW-0804">Transcription</keyword>
<proteinExistence type="inferred from homology"/>
<dbReference type="SMART" id="SM00028">
    <property type="entry name" value="TPR"/>
    <property type="match status" value="7"/>
</dbReference>
<feature type="compositionally biased region" description="Basic and acidic residues" evidence="8">
    <location>
        <begin position="991"/>
        <end position="1003"/>
    </location>
</feature>
<feature type="repeat" description="TPR" evidence="6">
    <location>
        <begin position="790"/>
        <end position="823"/>
    </location>
</feature>
<dbReference type="Pfam" id="PF03704">
    <property type="entry name" value="BTAD"/>
    <property type="match status" value="1"/>
</dbReference>
<feature type="domain" description="OmpR/PhoB-type" evidence="9">
    <location>
        <begin position="1"/>
        <end position="89"/>
    </location>
</feature>
<evidence type="ECO:0000256" key="5">
    <source>
        <dbReference type="ARBA" id="ARBA00023163"/>
    </source>
</evidence>
<dbReference type="InterPro" id="IPR005158">
    <property type="entry name" value="BTAD"/>
</dbReference>
<dbReference type="CDD" id="cd15831">
    <property type="entry name" value="BTAD"/>
    <property type="match status" value="1"/>
</dbReference>
<dbReference type="InterPro" id="IPR019734">
    <property type="entry name" value="TPR_rpt"/>
</dbReference>
<comment type="similarity">
    <text evidence="1">Belongs to the AfsR/DnrI/RedD regulatory family.</text>
</comment>
<feature type="region of interest" description="Disordered" evidence="8">
    <location>
        <begin position="241"/>
        <end position="276"/>
    </location>
</feature>
<evidence type="ECO:0000313" key="10">
    <source>
        <dbReference type="EMBL" id="MDT0405011.1"/>
    </source>
</evidence>
<feature type="compositionally biased region" description="Basic and acidic residues" evidence="8">
    <location>
        <begin position="564"/>
        <end position="583"/>
    </location>
</feature>
<gene>
    <name evidence="10" type="ORF">RM528_24535</name>
</gene>
<accession>A0ABU2QKM6</accession>
<organism evidence="10 11">
    <name type="scientific">Streptomyces edwardsiae</name>
    <dbReference type="NCBI Taxonomy" id="3075527"/>
    <lineage>
        <taxon>Bacteria</taxon>
        <taxon>Bacillati</taxon>
        <taxon>Actinomycetota</taxon>
        <taxon>Actinomycetes</taxon>
        <taxon>Kitasatosporales</taxon>
        <taxon>Streptomycetaceae</taxon>
        <taxon>Streptomyces</taxon>
    </lineage>
</organism>
<reference evidence="11" key="1">
    <citation type="submission" date="2023-07" db="EMBL/GenBank/DDBJ databases">
        <title>30 novel species of actinomycetes from the DSMZ collection.</title>
        <authorList>
            <person name="Nouioui I."/>
        </authorList>
    </citation>
    <scope>NUCLEOTIDE SEQUENCE [LARGE SCALE GENOMIC DNA]</scope>
    <source>
        <strain evidence="11">DSM 41635</strain>
    </source>
</reference>
<dbReference type="InterPro" id="IPR027417">
    <property type="entry name" value="P-loop_NTPase"/>
</dbReference>